<dbReference type="AlphaFoldDB" id="A0A5E4MMI6"/>
<protein>
    <submittedName>
        <fullName evidence="2">Uncharacterized protein</fullName>
    </submittedName>
</protein>
<proteinExistence type="predicted"/>
<dbReference type="Proteomes" id="UP000325440">
    <property type="component" value="Unassembled WGS sequence"/>
</dbReference>
<name>A0A5E4MMI6_9HEMI</name>
<keyword evidence="1" id="KW-0732">Signal</keyword>
<evidence type="ECO:0000256" key="1">
    <source>
        <dbReference type="SAM" id="SignalP"/>
    </source>
</evidence>
<sequence length="487" mass="50352">MKYWTTILCVTFVLIKLNGINGHFSYQTYADNSYGHNVHHLGKHNGASPLFVKTIVNLLRFLSAHPKLVQKSHPSVIIQILTHLSSKPALLAAVPQTDLENFMSLVFGTPNLVNNIPESLLISLISSATITSPGLFGLPANQQPISDFSPYYTYVGGDFQTNPQADQITFVPLPPTAYPRHPQTPVVPCPPKTSAVPGVSVVKEVGVSVIPQPGSIGGVQAVADVAAGVSLPTAGGVPQPPQTPAVPGVSVVKEVGVSVIPQAGSVGGVQAVADVAAGVSLPTAGGVPQPPQTPAVPGVSVVEEVGVSLNPQQGSVGGVQAVADVAAGVSFPQTPAAPCVPQTPAAPCVPHTPEAPYVPQPPAVPYVPQPPTVPYVPQPPAVPYVPQPPAPPCVPQSSGPATTGTGTVAGVDIPNAIKTNGIKLLLDAISQGKPIIPLTTVHEKLTPIIKKFQTTGTALHQHKQLLHEKLTDLLNKHHSALPGKHPY</sequence>
<feature type="chain" id="PRO_5023127094" evidence="1">
    <location>
        <begin position="23"/>
        <end position="487"/>
    </location>
</feature>
<gene>
    <name evidence="2" type="ORF">CINCED_3A024310</name>
</gene>
<evidence type="ECO:0000313" key="2">
    <source>
        <dbReference type="EMBL" id="VVC32638.1"/>
    </source>
</evidence>
<dbReference type="EMBL" id="CABPRJ010000957">
    <property type="protein sequence ID" value="VVC32638.1"/>
    <property type="molecule type" value="Genomic_DNA"/>
</dbReference>
<keyword evidence="3" id="KW-1185">Reference proteome</keyword>
<organism evidence="2 3">
    <name type="scientific">Cinara cedri</name>
    <dbReference type="NCBI Taxonomy" id="506608"/>
    <lineage>
        <taxon>Eukaryota</taxon>
        <taxon>Metazoa</taxon>
        <taxon>Ecdysozoa</taxon>
        <taxon>Arthropoda</taxon>
        <taxon>Hexapoda</taxon>
        <taxon>Insecta</taxon>
        <taxon>Pterygota</taxon>
        <taxon>Neoptera</taxon>
        <taxon>Paraneoptera</taxon>
        <taxon>Hemiptera</taxon>
        <taxon>Sternorrhyncha</taxon>
        <taxon>Aphidomorpha</taxon>
        <taxon>Aphidoidea</taxon>
        <taxon>Aphididae</taxon>
        <taxon>Lachninae</taxon>
        <taxon>Cinara</taxon>
    </lineage>
</organism>
<feature type="signal peptide" evidence="1">
    <location>
        <begin position="1"/>
        <end position="22"/>
    </location>
</feature>
<evidence type="ECO:0000313" key="3">
    <source>
        <dbReference type="Proteomes" id="UP000325440"/>
    </source>
</evidence>
<reference evidence="2 3" key="1">
    <citation type="submission" date="2019-08" db="EMBL/GenBank/DDBJ databases">
        <authorList>
            <person name="Alioto T."/>
            <person name="Alioto T."/>
            <person name="Gomez Garrido J."/>
        </authorList>
    </citation>
    <scope>NUCLEOTIDE SEQUENCE [LARGE SCALE GENOMIC DNA]</scope>
</reference>
<accession>A0A5E4MMI6</accession>